<evidence type="ECO:0000256" key="1">
    <source>
        <dbReference type="ARBA" id="ARBA00023015"/>
    </source>
</evidence>
<evidence type="ECO:0000256" key="3">
    <source>
        <dbReference type="ARBA" id="ARBA00023163"/>
    </source>
</evidence>
<protein>
    <submittedName>
        <fullName evidence="6">Transcriptional regulator, TetR family</fullName>
    </submittedName>
</protein>
<accession>A0A1H3XVU7</accession>
<name>A0A1H3XVU7_BIZPA</name>
<dbReference type="EMBL" id="FNQK01000005">
    <property type="protein sequence ID" value="SEA02981.1"/>
    <property type="molecule type" value="Genomic_DNA"/>
</dbReference>
<gene>
    <name evidence="6" type="ORF">SAMN04487990_105177</name>
</gene>
<dbReference type="PANTHER" id="PTHR47506:SF10">
    <property type="entry name" value="TRANSCRIPTIONAL REGULATORY PROTEIN"/>
    <property type="match status" value="1"/>
</dbReference>
<dbReference type="PROSITE" id="PS50977">
    <property type="entry name" value="HTH_TETR_2"/>
    <property type="match status" value="1"/>
</dbReference>
<reference evidence="6 7" key="1">
    <citation type="submission" date="2016-10" db="EMBL/GenBank/DDBJ databases">
        <authorList>
            <person name="de Groot N.N."/>
        </authorList>
    </citation>
    <scope>NUCLEOTIDE SEQUENCE [LARGE SCALE GENOMIC DNA]</scope>
    <source>
        <strain evidence="6 7">DSM 23842</strain>
    </source>
</reference>
<dbReference type="SUPFAM" id="SSF48498">
    <property type="entry name" value="Tetracyclin repressor-like, C-terminal domain"/>
    <property type="match status" value="1"/>
</dbReference>
<evidence type="ECO:0000313" key="7">
    <source>
        <dbReference type="Proteomes" id="UP000198846"/>
    </source>
</evidence>
<evidence type="ECO:0000256" key="2">
    <source>
        <dbReference type="ARBA" id="ARBA00023125"/>
    </source>
</evidence>
<sequence length="194" mass="22068">MIPIILIMARAKAYNEGEVVEKAMQVFWQKGYTNTSMQLLEKEMGINKFSIYSSFGNKNGLFLESLKCYKQKISHLNSTLKSSSQGLEGIKTYFYDFLEFSKATAFGKGCLVTNTANELDQDSDEQIKEALFLFTQEVKQLFASVLEQEGTTPAERIEQHADYLLISMFGLSSASRRCTTTQLQHYIETVFKNL</sequence>
<keyword evidence="3" id="KW-0804">Transcription</keyword>
<dbReference type="STRING" id="283786.SAMN04487990_105177"/>
<proteinExistence type="predicted"/>
<dbReference type="PANTHER" id="PTHR47506">
    <property type="entry name" value="TRANSCRIPTIONAL REGULATORY PROTEIN"/>
    <property type="match status" value="1"/>
</dbReference>
<keyword evidence="1" id="KW-0805">Transcription regulation</keyword>
<dbReference type="GO" id="GO:0003677">
    <property type="term" value="F:DNA binding"/>
    <property type="evidence" value="ECO:0007669"/>
    <property type="project" value="UniProtKB-UniRule"/>
</dbReference>
<keyword evidence="7" id="KW-1185">Reference proteome</keyword>
<dbReference type="Gene3D" id="1.10.357.10">
    <property type="entry name" value="Tetracycline Repressor, domain 2"/>
    <property type="match status" value="1"/>
</dbReference>
<dbReference type="Proteomes" id="UP000198846">
    <property type="component" value="Unassembled WGS sequence"/>
</dbReference>
<organism evidence="6 7">
    <name type="scientific">Bizionia paragorgiae</name>
    <dbReference type="NCBI Taxonomy" id="283786"/>
    <lineage>
        <taxon>Bacteria</taxon>
        <taxon>Pseudomonadati</taxon>
        <taxon>Bacteroidota</taxon>
        <taxon>Flavobacteriia</taxon>
        <taxon>Flavobacteriales</taxon>
        <taxon>Flavobacteriaceae</taxon>
        <taxon>Bizionia</taxon>
    </lineage>
</organism>
<dbReference type="PRINTS" id="PR00455">
    <property type="entry name" value="HTHTETR"/>
</dbReference>
<dbReference type="InterPro" id="IPR001647">
    <property type="entry name" value="HTH_TetR"/>
</dbReference>
<feature type="domain" description="HTH tetR-type" evidence="5">
    <location>
        <begin position="13"/>
        <end position="73"/>
    </location>
</feature>
<feature type="DNA-binding region" description="H-T-H motif" evidence="4">
    <location>
        <begin position="36"/>
        <end position="55"/>
    </location>
</feature>
<dbReference type="Pfam" id="PF00440">
    <property type="entry name" value="TetR_N"/>
    <property type="match status" value="1"/>
</dbReference>
<dbReference type="AlphaFoldDB" id="A0A1H3XVU7"/>
<evidence type="ECO:0000256" key="4">
    <source>
        <dbReference type="PROSITE-ProRule" id="PRU00335"/>
    </source>
</evidence>
<dbReference type="SUPFAM" id="SSF46689">
    <property type="entry name" value="Homeodomain-like"/>
    <property type="match status" value="1"/>
</dbReference>
<evidence type="ECO:0000259" key="5">
    <source>
        <dbReference type="PROSITE" id="PS50977"/>
    </source>
</evidence>
<dbReference type="Gene3D" id="1.10.10.60">
    <property type="entry name" value="Homeodomain-like"/>
    <property type="match status" value="1"/>
</dbReference>
<dbReference type="InterPro" id="IPR036271">
    <property type="entry name" value="Tet_transcr_reg_TetR-rel_C_sf"/>
</dbReference>
<evidence type="ECO:0000313" key="6">
    <source>
        <dbReference type="EMBL" id="SEA02981.1"/>
    </source>
</evidence>
<keyword evidence="2 4" id="KW-0238">DNA-binding</keyword>
<dbReference type="InterPro" id="IPR009057">
    <property type="entry name" value="Homeodomain-like_sf"/>
</dbReference>